<evidence type="ECO:0000256" key="2">
    <source>
        <dbReference type="ARBA" id="ARBA00022732"/>
    </source>
</evidence>
<feature type="region of interest" description="Disordered" evidence="3">
    <location>
        <begin position="125"/>
        <end position="191"/>
    </location>
</feature>
<proteinExistence type="predicted"/>
<dbReference type="Proteomes" id="UP000828026">
    <property type="component" value="Segment"/>
</dbReference>
<feature type="domain" description="Peptidase S74" evidence="4">
    <location>
        <begin position="1314"/>
        <end position="1410"/>
    </location>
</feature>
<dbReference type="Pfam" id="PF13884">
    <property type="entry name" value="Peptidase_S74"/>
    <property type="match status" value="1"/>
</dbReference>
<evidence type="ECO:0000256" key="3">
    <source>
        <dbReference type="SAM" id="MobiDB-lite"/>
    </source>
</evidence>
<evidence type="ECO:0000313" key="5">
    <source>
        <dbReference type="EMBL" id="UAW01161.1"/>
    </source>
</evidence>
<dbReference type="GeneID" id="77933515"/>
<evidence type="ECO:0000256" key="1">
    <source>
        <dbReference type="ARBA" id="ARBA00004328"/>
    </source>
</evidence>
<feature type="compositionally biased region" description="Polar residues" evidence="3">
    <location>
        <begin position="125"/>
        <end position="140"/>
    </location>
</feature>
<keyword evidence="2" id="KW-1227">Viral tail protein</keyword>
<dbReference type="CDD" id="cd19958">
    <property type="entry name" value="pyocin_knob"/>
    <property type="match status" value="1"/>
</dbReference>
<feature type="compositionally biased region" description="Low complexity" evidence="3">
    <location>
        <begin position="141"/>
        <end position="191"/>
    </location>
</feature>
<dbReference type="RefSeq" id="YP_010657596.1">
    <property type="nucleotide sequence ID" value="NC_070848.1"/>
</dbReference>
<organism evidence="5 6">
    <name type="scientific">Vibrio phage BUCT194</name>
    <dbReference type="NCBI Taxonomy" id="2859072"/>
    <lineage>
        <taxon>Viruses</taxon>
        <taxon>Duplodnaviria</taxon>
        <taxon>Heunggongvirae</taxon>
        <taxon>Uroviricota</taxon>
        <taxon>Caudoviricetes</taxon>
        <taxon>Schitoviridae</taxon>
        <taxon>Varunavirus</taxon>
        <taxon>Varunavirus BUCT194</taxon>
    </lineage>
</organism>
<protein>
    <submittedName>
        <fullName evidence="5">Tail fibers protein</fullName>
    </submittedName>
</protein>
<dbReference type="InterPro" id="IPR030392">
    <property type="entry name" value="S74_ICA"/>
</dbReference>
<dbReference type="KEGG" id="vg:77933515"/>
<accession>A0AAE8XFJ6</accession>
<comment type="subcellular location">
    <subcellularLocation>
        <location evidence="1">Virion</location>
    </subcellularLocation>
</comment>
<evidence type="ECO:0000259" key="4">
    <source>
        <dbReference type="PROSITE" id="PS51688"/>
    </source>
</evidence>
<evidence type="ECO:0000313" key="6">
    <source>
        <dbReference type="Proteomes" id="UP000828026"/>
    </source>
</evidence>
<dbReference type="EMBL" id="MZ447858">
    <property type="protein sequence ID" value="UAW01161.1"/>
    <property type="molecule type" value="Genomic_DNA"/>
</dbReference>
<reference evidence="5 6" key="1">
    <citation type="submission" date="2021-06" db="EMBL/GenBank/DDBJ databases">
        <authorList>
            <person name="Chen R."/>
            <person name="Qin H."/>
            <person name="He S."/>
            <person name="Han P."/>
            <person name="Xu F."/>
            <person name="Sun H."/>
            <person name="Fan H."/>
            <person name="Tong Y."/>
        </authorList>
    </citation>
    <scope>NUCLEOTIDE SEQUENCE [LARGE SCALE GENOMIC DNA]</scope>
</reference>
<keyword evidence="6" id="KW-1185">Reference proteome</keyword>
<keyword evidence="2" id="KW-0946">Virion</keyword>
<dbReference type="PROSITE" id="PS51688">
    <property type="entry name" value="ICA"/>
    <property type="match status" value="1"/>
</dbReference>
<name>A0AAE8XFJ6_9CAUD</name>
<sequence>MRKAVSSKAPDCQVKKYVGTSFDDVKIVADNIDDVITVADNISKIDDVMPHVGDIAIVANNIDDVETVADNIADVNTLAPIASDITNVSTNIDAVKNTSDNMDAVIDAPNQAAAAKASADAALVSETNAKTSETNAKQSETNASTSEQNAAASAQAAQASASAASASEQAASTSETNAKQSETNAATSASAALASENAAKLSETNAKTSETNAAASALAASNSASAAATSETNAGISETNAKDSEIAAANSEQVATTKAAEASASAIAAKASEDAALQSKNDAELAKLAAQDAQEKSETIYEAFMKGAVYRGAWNPKTQVYPDPQGINSHWDVLLDSGVTYEDFDGKRWYSGDRLIWSEPDQEYFHVNRVAGVLSVNGKTGAVNITADDINAIDSVPATVPDVDALFAQNKHVIDHTNSSVPGLAGQRALLHIQNGQGGFQLTARSVGSEYHVRTANSSDGTIYPWERLYTTGYKPTPADIGAAPDDYSPSWAQVGLVKGTNLYRAVGRTLGSEASDWDTLDSAGIYARLINNTSINGPVGGTGYHYLENFNYGSTGNTTQLAIPYGISGKNGRIALRSRYNNVWNPWEYLYTTENKPTLTELGALGKTEAAVGISNPTNGTTSTDWDSFIPDDMKLTTTSINSPTGNAAHGFFLPHQGGFGTRFGTQFVARDNNYFLRSREDDAWNPWVEIYTSGNKPTAADINAVSKSGDTMTGDLVINTRLRTSTVVNNDNGEQGLLMYAGGTTRLGGSGASSMYFCPNGVSNNSAGDKAMELSKEGFVNFNADSATPLNIYRIGNGINVNMKFQGRNTDGTVIGTPWYAGAYTEGDGFGFGKDPNLAASVNRVLEIAETGVGVRATGGTSGMTIYSDDPAVIFYRNSIGKSGYIGMSGDTDDAFYVRPPSTGTRFKVYHQGNKPRADEVANNEVSLDGLSESLFYPLVFDANNTAGYVCHIDLGVGSGSGSDPYNNNTLVGYARGGGWSDHTDFWDVTVQKYVDSETNIHSMWEGAQNFSGIVIYVRGGQTVKLRSNSHARLYTSDFSLGGSVFKAGVSDPNTSGVVTNGIRLASFGESGRYCSSTASRFYTNEIKILPKEAHGLFKIETPANYDSMIRMSEDSAKHGAFLHYEGSGGNEFRIGTRNNDSDVIAMRIYRGSQSVHVGDELLAKDLNVSLNGGLKLSGRRAIRSTDSSWLRLNDEDAFSSGIYCGSSLLRTDGQITSGSWGGSTKSARVANNFTDSTWGTNGTAGFSVNNPDTASAHWLAASYYNSSNIRAGIQVLSTSEGRMRFYTNRRSKYVEINGGNVVAQGNVTGYSDARVKTDLEVIPNALDKVSQLTGYTYKRTDMDSDERKVGLIAQDVEKVLPEAVVTVDREDLGIDDFKTLDYGNMVALLVEGMKEQQAQIEELKKQIEELKK</sequence>
<dbReference type="GO" id="GO:0098015">
    <property type="term" value="C:virus tail"/>
    <property type="evidence" value="ECO:0007669"/>
    <property type="project" value="UniProtKB-KW"/>
</dbReference>